<dbReference type="EMBL" id="LAZR01022152">
    <property type="protein sequence ID" value="KKL82867.1"/>
    <property type="molecule type" value="Genomic_DNA"/>
</dbReference>
<sequence>ITGIINANYKKNKAKRKINIKSVDNSLSRIKIKGREVFVKYKNKDEKN</sequence>
<feature type="non-terminal residue" evidence="1">
    <location>
        <position position="1"/>
    </location>
</feature>
<evidence type="ECO:0000313" key="1">
    <source>
        <dbReference type="EMBL" id="KKL82867.1"/>
    </source>
</evidence>
<name>A0A0F9I621_9ZZZZ</name>
<proteinExistence type="predicted"/>
<comment type="caution">
    <text evidence="1">The sequence shown here is derived from an EMBL/GenBank/DDBJ whole genome shotgun (WGS) entry which is preliminary data.</text>
</comment>
<reference evidence="1" key="1">
    <citation type="journal article" date="2015" name="Nature">
        <title>Complex archaea that bridge the gap between prokaryotes and eukaryotes.</title>
        <authorList>
            <person name="Spang A."/>
            <person name="Saw J.H."/>
            <person name="Jorgensen S.L."/>
            <person name="Zaremba-Niedzwiedzka K."/>
            <person name="Martijn J."/>
            <person name="Lind A.E."/>
            <person name="van Eijk R."/>
            <person name="Schleper C."/>
            <person name="Guy L."/>
            <person name="Ettema T.J."/>
        </authorList>
    </citation>
    <scope>NUCLEOTIDE SEQUENCE</scope>
</reference>
<accession>A0A0F9I621</accession>
<protein>
    <submittedName>
        <fullName evidence="1">Uncharacterized protein</fullName>
    </submittedName>
</protein>
<gene>
    <name evidence="1" type="ORF">LCGC14_1980500</name>
</gene>
<organism evidence="1">
    <name type="scientific">marine sediment metagenome</name>
    <dbReference type="NCBI Taxonomy" id="412755"/>
    <lineage>
        <taxon>unclassified sequences</taxon>
        <taxon>metagenomes</taxon>
        <taxon>ecological metagenomes</taxon>
    </lineage>
</organism>
<dbReference type="AlphaFoldDB" id="A0A0F9I621"/>